<dbReference type="RefSeq" id="XP_018137005.2">
    <property type="nucleotide sequence ID" value="XM_018294654.2"/>
</dbReference>
<dbReference type="OrthoDB" id="4494341at2759"/>
<sequence>MIETTLVYAIGFGAFFAVLILRRPLHRFVELVCPLLLELAHHRPVSSIVKHASRLVAQRLCYPTVLRRGKYTDRWSRKNAMLVFAYVAANVACVLVPLPGVDQVVRRLGTLSVVNMLFLFAGPHLSFLADILGLSVNSCRRLHGCAGAVAFLLAVSHSVAGAIAKGSIVLSKPQDLFALTVGHLQPTPLMR</sequence>
<dbReference type="EMBL" id="LSBJ02000012">
    <property type="protein sequence ID" value="OWT42580.1"/>
    <property type="molecule type" value="Genomic_DNA"/>
</dbReference>
<keyword evidence="1" id="KW-1133">Transmembrane helix</keyword>
<evidence type="ECO:0000313" key="2">
    <source>
        <dbReference type="EMBL" id="OWT42580.1"/>
    </source>
</evidence>
<organism evidence="2 3">
    <name type="scientific">Pochonia chlamydosporia 170</name>
    <dbReference type="NCBI Taxonomy" id="1380566"/>
    <lineage>
        <taxon>Eukaryota</taxon>
        <taxon>Fungi</taxon>
        <taxon>Dikarya</taxon>
        <taxon>Ascomycota</taxon>
        <taxon>Pezizomycotina</taxon>
        <taxon>Sordariomycetes</taxon>
        <taxon>Hypocreomycetidae</taxon>
        <taxon>Hypocreales</taxon>
        <taxon>Clavicipitaceae</taxon>
        <taxon>Pochonia</taxon>
    </lineage>
</organism>
<dbReference type="AlphaFoldDB" id="A0A219AP10"/>
<protein>
    <submittedName>
        <fullName evidence="2">Uncharacterized protein</fullName>
    </submittedName>
</protein>
<dbReference type="KEGG" id="pchm:VFPPC_18319"/>
<evidence type="ECO:0000256" key="1">
    <source>
        <dbReference type="SAM" id="Phobius"/>
    </source>
</evidence>
<feature type="transmembrane region" description="Helical" evidence="1">
    <location>
        <begin position="80"/>
        <end position="101"/>
    </location>
</feature>
<keyword evidence="1" id="KW-0812">Transmembrane</keyword>
<proteinExistence type="predicted"/>
<dbReference type="GeneID" id="28858648"/>
<comment type="caution">
    <text evidence="2">The sequence shown here is derived from an EMBL/GenBank/DDBJ whole genome shotgun (WGS) entry which is preliminary data.</text>
</comment>
<name>A0A219AP10_METCM</name>
<feature type="transmembrane region" description="Helical" evidence="1">
    <location>
        <begin position="6"/>
        <end position="21"/>
    </location>
</feature>
<gene>
    <name evidence="2" type="ORF">VFPPC_18319</name>
</gene>
<keyword evidence="1" id="KW-0472">Membrane</keyword>
<keyword evidence="3" id="KW-1185">Reference proteome</keyword>
<reference evidence="2 3" key="1">
    <citation type="journal article" date="2016" name="PLoS Pathog.">
        <title>Biosynthesis of antibiotic leucinostatins in bio-control fungus Purpureocillium lilacinum and their inhibition on phytophthora revealed by genome mining.</title>
        <authorList>
            <person name="Wang G."/>
            <person name="Liu Z."/>
            <person name="Lin R."/>
            <person name="Li E."/>
            <person name="Mao Z."/>
            <person name="Ling J."/>
            <person name="Yang Y."/>
            <person name="Yin W.B."/>
            <person name="Xie B."/>
        </authorList>
    </citation>
    <scope>NUCLEOTIDE SEQUENCE [LARGE SCALE GENOMIC DNA]</scope>
    <source>
        <strain evidence="2">170</strain>
    </source>
</reference>
<evidence type="ECO:0000313" key="3">
    <source>
        <dbReference type="Proteomes" id="UP000078397"/>
    </source>
</evidence>
<feature type="transmembrane region" description="Helical" evidence="1">
    <location>
        <begin position="113"/>
        <end position="133"/>
    </location>
</feature>
<feature type="transmembrane region" description="Helical" evidence="1">
    <location>
        <begin position="145"/>
        <end position="164"/>
    </location>
</feature>
<dbReference type="Proteomes" id="UP000078397">
    <property type="component" value="Unassembled WGS sequence"/>
</dbReference>
<dbReference type="STRING" id="1380566.A0A219AP10"/>
<accession>A0A219AP10</accession>